<keyword evidence="1" id="KW-0472">Membrane</keyword>
<dbReference type="EMBL" id="KV419396">
    <property type="protein sequence ID" value="KZS97846.1"/>
    <property type="molecule type" value="Genomic_DNA"/>
</dbReference>
<evidence type="ECO:0000313" key="3">
    <source>
        <dbReference type="Proteomes" id="UP000076722"/>
    </source>
</evidence>
<feature type="transmembrane region" description="Helical" evidence="1">
    <location>
        <begin position="112"/>
        <end position="130"/>
    </location>
</feature>
<feature type="transmembrane region" description="Helical" evidence="1">
    <location>
        <begin position="142"/>
        <end position="159"/>
    </location>
</feature>
<gene>
    <name evidence="2" type="ORF">SISNIDRAFT_198370</name>
</gene>
<keyword evidence="1" id="KW-1133">Transmembrane helix</keyword>
<keyword evidence="3" id="KW-1185">Reference proteome</keyword>
<accession>A0A164ZLV1</accession>
<name>A0A164ZLV1_9AGAM</name>
<reference evidence="2 3" key="1">
    <citation type="journal article" date="2016" name="Mol. Biol. Evol.">
        <title>Comparative Genomics of Early-Diverging Mushroom-Forming Fungi Provides Insights into the Origins of Lignocellulose Decay Capabilities.</title>
        <authorList>
            <person name="Nagy L.G."/>
            <person name="Riley R."/>
            <person name="Tritt A."/>
            <person name="Adam C."/>
            <person name="Daum C."/>
            <person name="Floudas D."/>
            <person name="Sun H."/>
            <person name="Yadav J.S."/>
            <person name="Pangilinan J."/>
            <person name="Larsson K.H."/>
            <person name="Matsuura K."/>
            <person name="Barry K."/>
            <person name="Labutti K."/>
            <person name="Kuo R."/>
            <person name="Ohm R.A."/>
            <person name="Bhattacharya S.S."/>
            <person name="Shirouzu T."/>
            <person name="Yoshinaga Y."/>
            <person name="Martin F.M."/>
            <person name="Grigoriev I.V."/>
            <person name="Hibbett D.S."/>
        </authorList>
    </citation>
    <scope>NUCLEOTIDE SEQUENCE [LARGE SCALE GENOMIC DNA]</scope>
    <source>
        <strain evidence="2 3">HHB9708</strain>
    </source>
</reference>
<protein>
    <submittedName>
        <fullName evidence="2">Uncharacterized protein</fullName>
    </submittedName>
</protein>
<keyword evidence="1" id="KW-0812">Transmembrane</keyword>
<proteinExistence type="predicted"/>
<dbReference type="Proteomes" id="UP000076722">
    <property type="component" value="Unassembled WGS sequence"/>
</dbReference>
<evidence type="ECO:0000313" key="2">
    <source>
        <dbReference type="EMBL" id="KZS97846.1"/>
    </source>
</evidence>
<organism evidence="2 3">
    <name type="scientific">Sistotremastrum niveocremeum HHB9708</name>
    <dbReference type="NCBI Taxonomy" id="1314777"/>
    <lineage>
        <taxon>Eukaryota</taxon>
        <taxon>Fungi</taxon>
        <taxon>Dikarya</taxon>
        <taxon>Basidiomycota</taxon>
        <taxon>Agaricomycotina</taxon>
        <taxon>Agaricomycetes</taxon>
        <taxon>Sistotremastrales</taxon>
        <taxon>Sistotremastraceae</taxon>
        <taxon>Sertulicium</taxon>
        <taxon>Sertulicium niveocremeum</taxon>
    </lineage>
</organism>
<evidence type="ECO:0000256" key="1">
    <source>
        <dbReference type="SAM" id="Phobius"/>
    </source>
</evidence>
<dbReference type="AlphaFoldDB" id="A0A164ZLV1"/>
<sequence length="203" mass="24447">MLLDMLWCNITRALGRWVILNIIRGYRLWYPVVSGYYLYFLPDHLRSRIRVLKLDLLRLLRRAGAIQEAVRMRIVWIILSWRAIGLVMRLLMRLLMRLRRLRERLWRRLPCVVLRGLLAGLLNGLLNRLLNRMRQLLLHAEPVKVLVLTLLLSLTLIMIKWRLLEIMIRLVRACDRGRVIRTARLSRRTSHRTIVPWNFFDSR</sequence>
<feature type="transmembrane region" description="Helical" evidence="1">
    <location>
        <begin position="74"/>
        <end position="92"/>
    </location>
</feature>